<evidence type="ECO:0000259" key="1">
    <source>
        <dbReference type="Pfam" id="PF01408"/>
    </source>
</evidence>
<dbReference type="Proteomes" id="UP000279422">
    <property type="component" value="Unassembled WGS sequence"/>
</dbReference>
<dbReference type="Pfam" id="PF01408">
    <property type="entry name" value="GFO_IDH_MocA"/>
    <property type="match status" value="1"/>
</dbReference>
<dbReference type="SUPFAM" id="SSF51735">
    <property type="entry name" value="NAD(P)-binding Rossmann-fold domains"/>
    <property type="match status" value="1"/>
</dbReference>
<dbReference type="SUPFAM" id="SSF55347">
    <property type="entry name" value="Glyceraldehyde-3-phosphate dehydrogenase-like, C-terminal domain"/>
    <property type="match status" value="1"/>
</dbReference>
<dbReference type="PANTHER" id="PTHR43377:SF1">
    <property type="entry name" value="BILIVERDIN REDUCTASE A"/>
    <property type="match status" value="1"/>
</dbReference>
<organism evidence="3 4">
    <name type="scientific">Aerophobetes bacterium</name>
    <dbReference type="NCBI Taxonomy" id="2030807"/>
    <lineage>
        <taxon>Bacteria</taxon>
        <taxon>Candidatus Aerophobota</taxon>
    </lineage>
</organism>
<evidence type="ECO:0000313" key="3">
    <source>
        <dbReference type="EMBL" id="RLE09722.1"/>
    </source>
</evidence>
<proteinExistence type="predicted"/>
<dbReference type="Pfam" id="PF22725">
    <property type="entry name" value="GFO_IDH_MocA_C3"/>
    <property type="match status" value="1"/>
</dbReference>
<comment type="caution">
    <text evidence="3">The sequence shown here is derived from an EMBL/GenBank/DDBJ whole genome shotgun (WGS) entry which is preliminary data.</text>
</comment>
<protein>
    <recommendedName>
        <fullName evidence="5">Gfo/Idh/MocA family oxidoreductase</fullName>
    </recommendedName>
</protein>
<dbReference type="InterPro" id="IPR036291">
    <property type="entry name" value="NAD(P)-bd_dom_sf"/>
</dbReference>
<feature type="domain" description="Gfo/Idh/MocA-like oxidoreductase N-terminal" evidence="1">
    <location>
        <begin position="10"/>
        <end position="128"/>
    </location>
</feature>
<evidence type="ECO:0008006" key="5">
    <source>
        <dbReference type="Google" id="ProtNLM"/>
    </source>
</evidence>
<dbReference type="Gene3D" id="3.40.50.720">
    <property type="entry name" value="NAD(P)-binding Rossmann-like Domain"/>
    <property type="match status" value="1"/>
</dbReference>
<dbReference type="InterPro" id="IPR000683">
    <property type="entry name" value="Gfo/Idh/MocA-like_OxRdtase_N"/>
</dbReference>
<accession>A0A497E5A3</accession>
<sequence>MKEGEMEKIHLGIIGCGGMGFHHARSLSKMKNVEITGASDVDPEKLKRFTQHYSVKYSFVDYAQLLDIKEIDAVLICLPTFLHYPAVILAARKGKHIFCEKPIAMKIEDAEEMIKVCRENNVKFMIGFVRRFDNFWGKAREVIREGTLGRPVVWHDIRSSTGASSSWYFDEEKGGGPLIDGAVHNYDFGHYTFGKVKRVYAATMTFKKGISAIDTGSAILEYSSGDQHIISWSWGLPQGALGAQLIDIIGPKGALIFPGCFDEAKIPRSIDQTQYGVFLLNLKGEGKEWIKWRKNDMFFDELKHFIDCIVDDKEPCVSGEDGKRALEIGLAVLKSGRTGLPIEINV</sequence>
<dbReference type="PANTHER" id="PTHR43377">
    <property type="entry name" value="BILIVERDIN REDUCTASE A"/>
    <property type="match status" value="1"/>
</dbReference>
<dbReference type="Gene3D" id="3.30.360.10">
    <property type="entry name" value="Dihydrodipicolinate Reductase, domain 2"/>
    <property type="match status" value="1"/>
</dbReference>
<dbReference type="InterPro" id="IPR055170">
    <property type="entry name" value="GFO_IDH_MocA-like_dom"/>
</dbReference>
<name>A0A497E5A3_UNCAE</name>
<feature type="domain" description="GFO/IDH/MocA-like oxidoreductase" evidence="2">
    <location>
        <begin position="138"/>
        <end position="255"/>
    </location>
</feature>
<gene>
    <name evidence="3" type="ORF">DRJ00_03445</name>
</gene>
<dbReference type="GO" id="GO:0000166">
    <property type="term" value="F:nucleotide binding"/>
    <property type="evidence" value="ECO:0007669"/>
    <property type="project" value="InterPro"/>
</dbReference>
<reference evidence="3 4" key="1">
    <citation type="submission" date="2018-06" db="EMBL/GenBank/DDBJ databases">
        <title>Extensive metabolic versatility and redundancy in microbially diverse, dynamic hydrothermal sediments.</title>
        <authorList>
            <person name="Dombrowski N."/>
            <person name="Teske A."/>
            <person name="Baker B.J."/>
        </authorList>
    </citation>
    <scope>NUCLEOTIDE SEQUENCE [LARGE SCALE GENOMIC DNA]</scope>
    <source>
        <strain evidence="3">B47_G16</strain>
    </source>
</reference>
<evidence type="ECO:0000313" key="4">
    <source>
        <dbReference type="Proteomes" id="UP000279422"/>
    </source>
</evidence>
<evidence type="ECO:0000259" key="2">
    <source>
        <dbReference type="Pfam" id="PF22725"/>
    </source>
</evidence>
<dbReference type="InterPro" id="IPR051450">
    <property type="entry name" value="Gfo/Idh/MocA_Oxidoreductases"/>
</dbReference>
<dbReference type="AlphaFoldDB" id="A0A497E5A3"/>
<dbReference type="EMBL" id="QMPZ01000032">
    <property type="protein sequence ID" value="RLE09722.1"/>
    <property type="molecule type" value="Genomic_DNA"/>
</dbReference>